<reference evidence="2" key="1">
    <citation type="journal article" date="2021" name="PeerJ">
        <title>Extensive microbial diversity within the chicken gut microbiome revealed by metagenomics and culture.</title>
        <authorList>
            <person name="Gilroy R."/>
            <person name="Ravi A."/>
            <person name="Getino M."/>
            <person name="Pursley I."/>
            <person name="Horton D.L."/>
            <person name="Alikhan N.F."/>
            <person name="Baker D."/>
            <person name="Gharbi K."/>
            <person name="Hall N."/>
            <person name="Watson M."/>
            <person name="Adriaenssens E.M."/>
            <person name="Foster-Nyarko E."/>
            <person name="Jarju S."/>
            <person name="Secka A."/>
            <person name="Antonio M."/>
            <person name="Oren A."/>
            <person name="Chaudhuri R.R."/>
            <person name="La Ragione R."/>
            <person name="Hildebrand F."/>
            <person name="Pallen M.J."/>
        </authorList>
    </citation>
    <scope>NUCLEOTIDE SEQUENCE</scope>
    <source>
        <strain evidence="2">3204</strain>
    </source>
</reference>
<name>A0A9D1ZP24_9LACO</name>
<dbReference type="InterPro" id="IPR036388">
    <property type="entry name" value="WH-like_DNA-bd_sf"/>
</dbReference>
<dbReference type="SUPFAM" id="SSF46785">
    <property type="entry name" value="Winged helix' DNA-binding domain"/>
    <property type="match status" value="1"/>
</dbReference>
<evidence type="ECO:0000313" key="2">
    <source>
        <dbReference type="EMBL" id="HIY92893.1"/>
    </source>
</evidence>
<dbReference type="InterPro" id="IPR052509">
    <property type="entry name" value="Metal_resp_DNA-bind_regulator"/>
</dbReference>
<dbReference type="Pfam" id="PF03551">
    <property type="entry name" value="PadR"/>
    <property type="match status" value="1"/>
</dbReference>
<protein>
    <submittedName>
        <fullName evidence="2">PadR family transcriptional regulator</fullName>
    </submittedName>
</protein>
<dbReference type="Gene3D" id="1.10.10.10">
    <property type="entry name" value="Winged helix-like DNA-binding domain superfamily/Winged helix DNA-binding domain"/>
    <property type="match status" value="1"/>
</dbReference>
<dbReference type="Proteomes" id="UP000824013">
    <property type="component" value="Unassembled WGS sequence"/>
</dbReference>
<dbReference type="PANTHER" id="PTHR33169">
    <property type="entry name" value="PADR-FAMILY TRANSCRIPTIONAL REGULATOR"/>
    <property type="match status" value="1"/>
</dbReference>
<organism evidence="2 3">
    <name type="scientific">Candidatus Companilactobacillus pullicola</name>
    <dbReference type="NCBI Taxonomy" id="2838523"/>
    <lineage>
        <taxon>Bacteria</taxon>
        <taxon>Bacillati</taxon>
        <taxon>Bacillota</taxon>
        <taxon>Bacilli</taxon>
        <taxon>Lactobacillales</taxon>
        <taxon>Lactobacillaceae</taxon>
        <taxon>Companilactobacillus</taxon>
    </lineage>
</organism>
<dbReference type="PANTHER" id="PTHR33169:SF14">
    <property type="entry name" value="TRANSCRIPTIONAL REGULATOR RV3488"/>
    <property type="match status" value="1"/>
</dbReference>
<dbReference type="InterPro" id="IPR005149">
    <property type="entry name" value="Tscrpt_reg_PadR_N"/>
</dbReference>
<gene>
    <name evidence="2" type="ORF">H9820_08155</name>
</gene>
<dbReference type="AlphaFoldDB" id="A0A9D1ZP24"/>
<reference evidence="2" key="2">
    <citation type="submission" date="2021-04" db="EMBL/GenBank/DDBJ databases">
        <authorList>
            <person name="Gilroy R."/>
        </authorList>
    </citation>
    <scope>NUCLEOTIDE SEQUENCE</scope>
    <source>
        <strain evidence="2">3204</strain>
    </source>
</reference>
<proteinExistence type="predicted"/>
<dbReference type="InterPro" id="IPR036390">
    <property type="entry name" value="WH_DNA-bd_sf"/>
</dbReference>
<accession>A0A9D1ZP24</accession>
<evidence type="ECO:0000259" key="1">
    <source>
        <dbReference type="Pfam" id="PF03551"/>
    </source>
</evidence>
<sequence length="105" mass="12278">MNSQLKKGLLDVCVLAELRNSESYGYAIIRDLEPMIEISESTLYPILKRLLAKKAITVTKRIHNNRIRKYYKITDIGENEITEFLNDWHHVEKIVDYVRGGDINE</sequence>
<dbReference type="EMBL" id="DXCM01000060">
    <property type="protein sequence ID" value="HIY92893.1"/>
    <property type="molecule type" value="Genomic_DNA"/>
</dbReference>
<comment type="caution">
    <text evidence="2">The sequence shown here is derived from an EMBL/GenBank/DDBJ whole genome shotgun (WGS) entry which is preliminary data.</text>
</comment>
<feature type="domain" description="Transcription regulator PadR N-terminal" evidence="1">
    <location>
        <begin position="14"/>
        <end position="82"/>
    </location>
</feature>
<evidence type="ECO:0000313" key="3">
    <source>
        <dbReference type="Proteomes" id="UP000824013"/>
    </source>
</evidence>